<evidence type="ECO:0000313" key="2">
    <source>
        <dbReference type="Proteomes" id="UP000001312"/>
    </source>
</evidence>
<dbReference type="InParanoid" id="A7EUJ1"/>
<organism evidence="1 2">
    <name type="scientific">Sclerotinia sclerotiorum (strain ATCC 18683 / 1980 / Ss-1)</name>
    <name type="common">White mold</name>
    <name type="synonym">Whetzelinia sclerotiorum</name>
    <dbReference type="NCBI Taxonomy" id="665079"/>
    <lineage>
        <taxon>Eukaryota</taxon>
        <taxon>Fungi</taxon>
        <taxon>Dikarya</taxon>
        <taxon>Ascomycota</taxon>
        <taxon>Pezizomycotina</taxon>
        <taxon>Leotiomycetes</taxon>
        <taxon>Helotiales</taxon>
        <taxon>Sclerotiniaceae</taxon>
        <taxon>Sclerotinia</taxon>
    </lineage>
</organism>
<protein>
    <submittedName>
        <fullName evidence="1">Uncharacterized protein</fullName>
    </submittedName>
</protein>
<dbReference type="RefSeq" id="XP_001590234.1">
    <property type="nucleotide sequence ID" value="XM_001590184.1"/>
</dbReference>
<gene>
    <name evidence="1" type="ORF">SS1G_08998</name>
</gene>
<keyword evidence="2" id="KW-1185">Reference proteome</keyword>
<dbReference type="AlphaFoldDB" id="A7EUJ1"/>
<accession>A7EUJ1</accession>
<proteinExistence type="predicted"/>
<dbReference type="KEGG" id="ssl:SS1G_08998"/>
<evidence type="ECO:0000313" key="1">
    <source>
        <dbReference type="EMBL" id="EDN93133.1"/>
    </source>
</evidence>
<name>A7EUJ1_SCLS1</name>
<sequence length="29" mass="3280">METGIAVTAFEFESGIDSKRRERGPIIRI</sequence>
<reference evidence="2" key="1">
    <citation type="journal article" date="2011" name="PLoS Genet.">
        <title>Genomic analysis of the necrotrophic fungal pathogens Sclerotinia sclerotiorum and Botrytis cinerea.</title>
        <authorList>
            <person name="Amselem J."/>
            <person name="Cuomo C.A."/>
            <person name="van Kan J.A."/>
            <person name="Viaud M."/>
            <person name="Benito E.P."/>
            <person name="Couloux A."/>
            <person name="Coutinho P.M."/>
            <person name="de Vries R.P."/>
            <person name="Dyer P.S."/>
            <person name="Fillinger S."/>
            <person name="Fournier E."/>
            <person name="Gout L."/>
            <person name="Hahn M."/>
            <person name="Kohn L."/>
            <person name="Lapalu N."/>
            <person name="Plummer K.M."/>
            <person name="Pradier J.M."/>
            <person name="Quevillon E."/>
            <person name="Sharon A."/>
            <person name="Simon A."/>
            <person name="ten Have A."/>
            <person name="Tudzynski B."/>
            <person name="Tudzynski P."/>
            <person name="Wincker P."/>
            <person name="Andrew M."/>
            <person name="Anthouard V."/>
            <person name="Beever R.E."/>
            <person name="Beffa R."/>
            <person name="Benoit I."/>
            <person name="Bouzid O."/>
            <person name="Brault B."/>
            <person name="Chen Z."/>
            <person name="Choquer M."/>
            <person name="Collemare J."/>
            <person name="Cotton P."/>
            <person name="Danchin E.G."/>
            <person name="Da Silva C."/>
            <person name="Gautier A."/>
            <person name="Giraud C."/>
            <person name="Giraud T."/>
            <person name="Gonzalez C."/>
            <person name="Grossetete S."/>
            <person name="Guldener U."/>
            <person name="Henrissat B."/>
            <person name="Howlett B.J."/>
            <person name="Kodira C."/>
            <person name="Kretschmer M."/>
            <person name="Lappartient A."/>
            <person name="Leroch M."/>
            <person name="Levis C."/>
            <person name="Mauceli E."/>
            <person name="Neuveglise C."/>
            <person name="Oeser B."/>
            <person name="Pearson M."/>
            <person name="Poulain J."/>
            <person name="Poussereau N."/>
            <person name="Quesneville H."/>
            <person name="Rascle C."/>
            <person name="Schumacher J."/>
            <person name="Segurens B."/>
            <person name="Sexton A."/>
            <person name="Silva E."/>
            <person name="Sirven C."/>
            <person name="Soanes D.M."/>
            <person name="Talbot N.J."/>
            <person name="Templeton M."/>
            <person name="Yandava C."/>
            <person name="Yarden O."/>
            <person name="Zeng Q."/>
            <person name="Rollins J.A."/>
            <person name="Lebrun M.H."/>
            <person name="Dickman M."/>
        </authorList>
    </citation>
    <scope>NUCLEOTIDE SEQUENCE [LARGE SCALE GENOMIC DNA]</scope>
    <source>
        <strain evidence="2">ATCC 18683 / 1980 / Ss-1</strain>
    </source>
</reference>
<dbReference type="GeneID" id="5486283"/>
<dbReference type="EMBL" id="CH476632">
    <property type="protein sequence ID" value="EDN93133.1"/>
    <property type="molecule type" value="Genomic_DNA"/>
</dbReference>
<dbReference type="Proteomes" id="UP000001312">
    <property type="component" value="Unassembled WGS sequence"/>
</dbReference>